<sequence length="489" mass="51655">MESCEHVAVGDAITLSAADGSKVPASSTGLPVGSRMLSYGHLIALGGDFYGVGAEAESPGHPPLAALDPISSSVNPAQAFSSAYLTLVGAPASELDGILAVMNEEQAAIDAARKDKVEPSVAYEKLGDSLSYKWNEITGGGPASLGVVSILTMPGRYINLASVNMDHFGKDAVTAYLAGHGLAMTQAAQLHGQDPNSTAVQMKLLQAYGINAFADHFLTDLFAAGHTRTPRRALWATPQTIAGETGLLARAAHNEDNSNGLHVQNARGDTWAAYGDGKELDSVNAANFAMAVAATQASADEVYRAFVTGSVAPGASAAALQYVPTLDFSAKPVPGGPNYAPLFWADPENNVYRRGGDAGQWPDKNNYDYVYPFSDAEMVAQVKNLISGGTTTTSVACYLQKGSDVTWQWGLNADNSYYKLNGYWITTPHTRLQKFVTDTDEAEMMAAANRAIAYYNRTGYSVIGLFAADSSGGYNYPILVGESELYPTL</sequence>
<dbReference type="EMBL" id="VFPM01000001">
    <property type="protein sequence ID" value="TQM64243.1"/>
    <property type="molecule type" value="Genomic_DNA"/>
</dbReference>
<name>A0A543I0X8_9MICO</name>
<dbReference type="Proteomes" id="UP000316747">
    <property type="component" value="Unassembled WGS sequence"/>
</dbReference>
<proteinExistence type="predicted"/>
<dbReference type="CDD" id="cd22893">
    <property type="entry name" value="PlcA-like"/>
    <property type="match status" value="1"/>
</dbReference>
<gene>
    <name evidence="1" type="ORF">FBY41_0608</name>
</gene>
<keyword evidence="2" id="KW-1185">Reference proteome</keyword>
<dbReference type="InterPro" id="IPR049756">
    <property type="entry name" value="PlcA-like_dom"/>
</dbReference>
<accession>A0A543I0X8</accession>
<protein>
    <submittedName>
        <fullName evidence="1">Uncharacterized protein</fullName>
    </submittedName>
</protein>
<evidence type="ECO:0000313" key="2">
    <source>
        <dbReference type="Proteomes" id="UP000316747"/>
    </source>
</evidence>
<comment type="caution">
    <text evidence="1">The sequence shown here is derived from an EMBL/GenBank/DDBJ whole genome shotgun (WGS) entry which is preliminary data.</text>
</comment>
<evidence type="ECO:0000313" key="1">
    <source>
        <dbReference type="EMBL" id="TQM64243.1"/>
    </source>
</evidence>
<dbReference type="AlphaFoldDB" id="A0A543I0X8"/>
<reference evidence="1 2" key="1">
    <citation type="submission" date="2019-06" db="EMBL/GenBank/DDBJ databases">
        <title>Genome sequencing of plant associated microbes to promote plant fitness in Sorghum bicolor and Oryza sativa.</title>
        <authorList>
            <person name="Coleman-Derr D."/>
        </authorList>
    </citation>
    <scope>NUCLEOTIDE SEQUENCE [LARGE SCALE GENOMIC DNA]</scope>
    <source>
        <strain evidence="1 2">KV-663</strain>
    </source>
</reference>
<organism evidence="1 2">
    <name type="scientific">Humibacillus xanthopallidus</name>
    <dbReference type="NCBI Taxonomy" id="412689"/>
    <lineage>
        <taxon>Bacteria</taxon>
        <taxon>Bacillati</taxon>
        <taxon>Actinomycetota</taxon>
        <taxon>Actinomycetes</taxon>
        <taxon>Micrococcales</taxon>
        <taxon>Intrasporangiaceae</taxon>
        <taxon>Humibacillus</taxon>
    </lineage>
</organism>